<protein>
    <submittedName>
        <fullName evidence="1">Uncharacterized protein</fullName>
    </submittedName>
</protein>
<accession>A0A7R9GFP6</accession>
<keyword evidence="2" id="KW-1185">Reference proteome</keyword>
<gene>
    <name evidence="1" type="ORF">NMOB1V02_LOCUS8402</name>
</gene>
<reference evidence="1" key="1">
    <citation type="submission" date="2020-11" db="EMBL/GenBank/DDBJ databases">
        <authorList>
            <person name="Tran Van P."/>
        </authorList>
    </citation>
    <scope>NUCLEOTIDE SEQUENCE</scope>
</reference>
<name>A0A7R9GFP6_9CRUS</name>
<dbReference type="InterPro" id="IPR035914">
    <property type="entry name" value="Sperma_CUB_dom_sf"/>
</dbReference>
<dbReference type="Proteomes" id="UP000678499">
    <property type="component" value="Unassembled WGS sequence"/>
</dbReference>
<dbReference type="SUPFAM" id="SSF49854">
    <property type="entry name" value="Spermadhesin, CUB domain"/>
    <property type="match status" value="1"/>
</dbReference>
<sequence>EQPAKEKPVYDETNDAVYHVVHGPFVKPQEYRGLVGVLNPTGVDFDYDIVAPEGSKVALRLLRLELESCCDYINISNGDGTTRSVFYYGHVVAAHFKLGSQNPNGDSRPSRGHELVFEICFRSVFYYGHVVAAHFKLGSQNPDGDSRPSRGHELVFEICFRNPSLTVSMLELLTTRSYPQSLVGTELGYVFGNPGLDMNPWSEELKMTSEVNFHKPRLKISPTLPEDIENFLEVQLKIERNSLMVNPKIIRKWKKADSHRQVGIMDGNIITADFKVCSEKPQGNSGTVRYHKLVVEKDIDGILQRMKWRHNDTKLFPWHMLHRLLDHVIGVLGIRPHFTCRHVDPNDLFFQVSVFWFLLWCINLTCNKGRLDVLELL</sequence>
<evidence type="ECO:0000313" key="1">
    <source>
        <dbReference type="EMBL" id="CAD7280745.1"/>
    </source>
</evidence>
<dbReference type="EMBL" id="OA884408">
    <property type="protein sequence ID" value="CAD7280745.1"/>
    <property type="molecule type" value="Genomic_DNA"/>
</dbReference>
<dbReference type="EMBL" id="CAJPEX010002371">
    <property type="protein sequence ID" value="CAG0920897.1"/>
    <property type="molecule type" value="Genomic_DNA"/>
</dbReference>
<organism evidence="1">
    <name type="scientific">Notodromas monacha</name>
    <dbReference type="NCBI Taxonomy" id="399045"/>
    <lineage>
        <taxon>Eukaryota</taxon>
        <taxon>Metazoa</taxon>
        <taxon>Ecdysozoa</taxon>
        <taxon>Arthropoda</taxon>
        <taxon>Crustacea</taxon>
        <taxon>Oligostraca</taxon>
        <taxon>Ostracoda</taxon>
        <taxon>Podocopa</taxon>
        <taxon>Podocopida</taxon>
        <taxon>Cypridocopina</taxon>
        <taxon>Cypridoidea</taxon>
        <taxon>Cyprididae</taxon>
        <taxon>Notodromas</taxon>
    </lineage>
</organism>
<proteinExistence type="predicted"/>
<dbReference type="AlphaFoldDB" id="A0A7R9GFP6"/>
<evidence type="ECO:0000313" key="2">
    <source>
        <dbReference type="Proteomes" id="UP000678499"/>
    </source>
</evidence>
<feature type="non-terminal residue" evidence="1">
    <location>
        <position position="1"/>
    </location>
</feature>